<evidence type="ECO:0000256" key="2">
    <source>
        <dbReference type="ARBA" id="ARBA00004742"/>
    </source>
</evidence>
<keyword evidence="10" id="KW-0511">Multifunctional enzyme</keyword>
<dbReference type="InterPro" id="IPR003379">
    <property type="entry name" value="Carboxylase_cons_dom"/>
</dbReference>
<dbReference type="SUPFAM" id="SSF51246">
    <property type="entry name" value="Rudiment single hybrid motif"/>
    <property type="match status" value="1"/>
</dbReference>
<feature type="binding site" evidence="13">
    <location>
        <position position="880"/>
    </location>
    <ligand>
        <name>substrate</name>
    </ligand>
</feature>
<dbReference type="InterPro" id="IPR011764">
    <property type="entry name" value="Biotin_carboxylation_dom"/>
</dbReference>
<evidence type="ECO:0000256" key="4">
    <source>
        <dbReference type="ARBA" id="ARBA00022432"/>
    </source>
</evidence>
<protein>
    <recommendedName>
        <fullName evidence="3 11">Pyruvate carboxylase</fullName>
        <ecNumber evidence="3 11">6.4.1.1</ecNumber>
    </recommendedName>
</protein>
<dbReference type="Pfam" id="PF00682">
    <property type="entry name" value="HMGL-like"/>
    <property type="match status" value="1"/>
</dbReference>
<dbReference type="InterPro" id="IPR011761">
    <property type="entry name" value="ATP-grasp"/>
</dbReference>
<evidence type="ECO:0000256" key="14">
    <source>
        <dbReference type="PIRSR" id="PIRSR001594-3"/>
    </source>
</evidence>
<dbReference type="PROSITE" id="PS00866">
    <property type="entry name" value="CPSASE_1"/>
    <property type="match status" value="1"/>
</dbReference>
<dbReference type="GO" id="GO:0046872">
    <property type="term" value="F:metal ion binding"/>
    <property type="evidence" value="ECO:0007669"/>
    <property type="project" value="UniProtKB-KW"/>
</dbReference>
<feature type="binding site" evidence="13">
    <location>
        <position position="123"/>
    </location>
    <ligand>
        <name>ATP</name>
        <dbReference type="ChEBI" id="CHEBI:30616"/>
    </ligand>
</feature>
<dbReference type="InterPro" id="IPR055268">
    <property type="entry name" value="PCB-like"/>
</dbReference>
<evidence type="ECO:0000313" key="20">
    <source>
        <dbReference type="EMBL" id="SEW40381.1"/>
    </source>
</evidence>
<dbReference type="Proteomes" id="UP000199437">
    <property type="component" value="Unassembled WGS sequence"/>
</dbReference>
<feature type="modified residue" description="N6-biotinyllysine" evidence="15">
    <location>
        <position position="1114"/>
    </location>
</feature>
<comment type="function">
    <text evidence="11">Catalyzes a 2-step reaction, involving the ATP-dependent carboxylation of the covalently attached biotin in the first step and the transfer of the carboxyl group to pyruvate in the second.</text>
</comment>
<dbReference type="EC" id="6.4.1.1" evidence="3 11"/>
<feature type="domain" description="ATP-grasp" evidence="17">
    <location>
        <begin position="127"/>
        <end position="324"/>
    </location>
</feature>
<sequence length="1148" mass="129576">MKENIQKIEKLLVANRGEIAIRILRAASELKIRTVAMYTYEDRYSLHRYKADEAYQIGADDDPLKPYLDIEEIISLAKREGVDAIHPGYGFLSENVNFASRCREEGIIFVGPAPEVMEKLGDKVQAKIVARNAGVPLIEDSKVELTNAEIALAEAKKIGFPVMVKAAAGGGGRGMRVVRTEDQLEGSFNEAKSEAKKAFGDDTIFIEKFIDSPKHIEVQIMGDNYGNLVHLYERDCSVQRRYQKVVEVAPSVGLKDETREQLYEYALRITKEVNYNNVGTVEFLVDAEENIYFIEVNPRVQVEHTITEQITGIDIVRSQIEIARGYALSNPRIYIQSQDDIQINGYAIQCRITTEDPENNFKPDYGTIIAYRSPGGFGIRLDAGNCYAGVTISPFFDSMLVKITATGRTLKGASQRLQRALSEFRIRGVVTNKGFLENVLSNEIFYKGKATVKFIEEHPELFKMPRYMNRATKLLNYLGEVAVNGNPSVKKIDPSVQLRVPKVPEFDRLGEYPKGTKQVLDEKGPEGLAKWVKDQKQILFTDTTWRDAHQSLLATRMRSLDMLKVAPGFAKNHPDVFSMEMWGGATFDVSMRFLNENPWDRLKKMREAVPNILTQMLLRGSNAVGYKAYPDNLIEEFVEKAAENGMDVFRIFDSLNWVEAMKVSIRTVRERTNSVAEACMCYTGDVLNKDSKYNLQYYLDLARALEDEGAHMLAIKDMAGLLKPEAATVLVSALKEATDLPIHLHTHDTSSMQATTYFKAIEAGVDIVDVAIASMSGLTSQPNFNALAAALQGHERDPKMNVQSLNKYANYWEDVREYYYPFESGLKAGTAEVYDHEIPGGQYSNLRPQAAALGLEHKFEEVKKNYALVNKMFGDIVKVTPSSKVVGDMAIYMTSNNLTPEDIFERGETLSFPQSVISLFKGDLGQMPGGFPTALSKIILKGEEPYTDRPNAHLEAVDFQQEFKTFQKEFDEYCDELDFLSYKLYPKVFKDFYNQWKQFGAIWQLPTKAFFFGLKQNEEVFVEIGKGKHIIIKMLYTADPDENGMRKVYFELNGQTRVIDVRDQNYKVTKAINQKVSAENHVGAPMQGRIAEVKVKPGDKVKENQALFLIEAMKMETTVSSPKSGTVKTIYLKPGDMVEQDDLVVEFE</sequence>
<evidence type="ECO:0000259" key="18">
    <source>
        <dbReference type="PROSITE" id="PS50979"/>
    </source>
</evidence>
<dbReference type="Gene3D" id="3.20.20.70">
    <property type="entry name" value="Aldolase class I"/>
    <property type="match status" value="1"/>
</dbReference>
<feature type="binding site" evidence="14">
    <location>
        <position position="745"/>
    </location>
    <ligand>
        <name>Mn(2+)</name>
        <dbReference type="ChEBI" id="CHEBI:29035"/>
    </ligand>
</feature>
<evidence type="ECO:0000256" key="11">
    <source>
        <dbReference type="PIRNR" id="PIRNR001594"/>
    </source>
</evidence>
<dbReference type="GeneID" id="99988255"/>
<evidence type="ECO:0000256" key="10">
    <source>
        <dbReference type="ARBA" id="ARBA00023268"/>
    </source>
</evidence>
<dbReference type="Pfam" id="PF02786">
    <property type="entry name" value="CPSase_L_D2"/>
    <property type="match status" value="1"/>
</dbReference>
<evidence type="ECO:0000256" key="1">
    <source>
        <dbReference type="ARBA" id="ARBA00001953"/>
    </source>
</evidence>
<dbReference type="InterPro" id="IPR005479">
    <property type="entry name" value="CPAse_ATP-bd"/>
</dbReference>
<dbReference type="InterPro" id="IPR001882">
    <property type="entry name" value="Biotin_BS"/>
</dbReference>
<dbReference type="STRING" id="1267423.SAMN05216290_3584"/>
<dbReference type="InterPro" id="IPR011054">
    <property type="entry name" value="Rudment_hybrid_motif"/>
</dbReference>
<dbReference type="Pfam" id="PF00289">
    <property type="entry name" value="Biotin_carb_N"/>
    <property type="match status" value="1"/>
</dbReference>
<dbReference type="InterPro" id="IPR005930">
    <property type="entry name" value="Pyruv_COase"/>
</dbReference>
<dbReference type="InterPro" id="IPR000089">
    <property type="entry name" value="Biotin_lipoyl"/>
</dbReference>
<evidence type="ECO:0000256" key="6">
    <source>
        <dbReference type="ARBA" id="ARBA00022723"/>
    </source>
</evidence>
<evidence type="ECO:0000259" key="19">
    <source>
        <dbReference type="PROSITE" id="PS50991"/>
    </source>
</evidence>
<evidence type="ECO:0000256" key="12">
    <source>
        <dbReference type="PIRSR" id="PIRSR001594-1"/>
    </source>
</evidence>
<dbReference type="PIRSF" id="PIRSF001594">
    <property type="entry name" value="Pyruv_carbox"/>
    <property type="match status" value="1"/>
</dbReference>
<dbReference type="SUPFAM" id="SSF51230">
    <property type="entry name" value="Single hybrid motif"/>
    <property type="match status" value="1"/>
</dbReference>
<evidence type="ECO:0000256" key="5">
    <source>
        <dbReference type="ARBA" id="ARBA00022598"/>
    </source>
</evidence>
<keyword evidence="9 11" id="KW-0092">Biotin</keyword>
<dbReference type="SMART" id="SM00878">
    <property type="entry name" value="Biotin_carb_C"/>
    <property type="match status" value="1"/>
</dbReference>
<accession>A0A1I0RHL4</accession>
<dbReference type="InterPro" id="IPR016185">
    <property type="entry name" value="PreATP-grasp_dom_sf"/>
</dbReference>
<dbReference type="Pfam" id="PF00364">
    <property type="entry name" value="Biotin_lipoyl"/>
    <property type="match status" value="1"/>
</dbReference>
<evidence type="ECO:0000259" key="17">
    <source>
        <dbReference type="PROSITE" id="PS50975"/>
    </source>
</evidence>
<dbReference type="GO" id="GO:0005737">
    <property type="term" value="C:cytoplasm"/>
    <property type="evidence" value="ECO:0007669"/>
    <property type="project" value="TreeGrafter"/>
</dbReference>
<dbReference type="Gene3D" id="3.10.600.10">
    <property type="entry name" value="pyruvate carboxylase f1077a mutant domain"/>
    <property type="match status" value="1"/>
</dbReference>
<dbReference type="PROSITE" id="PS50979">
    <property type="entry name" value="BC"/>
    <property type="match status" value="1"/>
</dbReference>
<dbReference type="GO" id="GO:0004736">
    <property type="term" value="F:pyruvate carboxylase activity"/>
    <property type="evidence" value="ECO:0007669"/>
    <property type="project" value="UniProtKB-EC"/>
</dbReference>
<feature type="binding site" evidence="14">
    <location>
        <position position="747"/>
    </location>
    <ligand>
        <name>Mn(2+)</name>
        <dbReference type="ChEBI" id="CHEBI:29035"/>
    </ligand>
</feature>
<evidence type="ECO:0000256" key="3">
    <source>
        <dbReference type="ARBA" id="ARBA00013057"/>
    </source>
</evidence>
<dbReference type="NCBIfam" id="NF009554">
    <property type="entry name" value="PRK12999.1"/>
    <property type="match status" value="1"/>
</dbReference>
<feature type="domain" description="Pyruvate carboxyltransferase" evidence="19">
    <location>
        <begin position="538"/>
        <end position="806"/>
    </location>
</feature>
<evidence type="ECO:0000256" key="7">
    <source>
        <dbReference type="ARBA" id="ARBA00022741"/>
    </source>
</evidence>
<dbReference type="NCBIfam" id="NF006761">
    <property type="entry name" value="PRK09282.1"/>
    <property type="match status" value="1"/>
</dbReference>
<dbReference type="FunFam" id="3.20.20.70:FF:000033">
    <property type="entry name" value="Pyruvate carboxylase"/>
    <property type="match status" value="1"/>
</dbReference>
<feature type="binding site" evidence="13">
    <location>
        <position position="207"/>
    </location>
    <ligand>
        <name>ATP</name>
        <dbReference type="ChEBI" id="CHEBI:30616"/>
    </ligand>
</feature>
<dbReference type="AlphaFoldDB" id="A0A1I0RHL4"/>
<evidence type="ECO:0000256" key="9">
    <source>
        <dbReference type="ARBA" id="ARBA00023267"/>
    </source>
</evidence>
<dbReference type="NCBIfam" id="TIGR01235">
    <property type="entry name" value="pyruv_carbox"/>
    <property type="match status" value="1"/>
</dbReference>
<feature type="binding site" evidence="14">
    <location>
        <position position="547"/>
    </location>
    <ligand>
        <name>Mn(2+)</name>
        <dbReference type="ChEBI" id="CHEBI:29035"/>
    </ligand>
</feature>
<feature type="modified residue" description="N6-carboxylysine" evidence="15">
    <location>
        <position position="716"/>
    </location>
</feature>
<evidence type="ECO:0000256" key="15">
    <source>
        <dbReference type="PIRSR" id="PIRSR001594-4"/>
    </source>
</evidence>
<keyword evidence="20" id="KW-0670">Pyruvate</keyword>
<dbReference type="UniPathway" id="UPA00138"/>
<dbReference type="Gene3D" id="3.30.470.20">
    <property type="entry name" value="ATP-grasp fold, B domain"/>
    <property type="match status" value="1"/>
</dbReference>
<dbReference type="FunFam" id="2.40.50.100:FF:000003">
    <property type="entry name" value="Acetyl-CoA carboxylase biotin carboxyl carrier protein"/>
    <property type="match status" value="1"/>
</dbReference>
<dbReference type="PROSITE" id="PS50991">
    <property type="entry name" value="PYR_CT"/>
    <property type="match status" value="1"/>
</dbReference>
<keyword evidence="21" id="KW-1185">Reference proteome</keyword>
<feature type="binding site" evidence="13">
    <location>
        <position position="619"/>
    </location>
    <ligand>
        <name>substrate</name>
    </ligand>
</feature>
<dbReference type="SUPFAM" id="SSF52440">
    <property type="entry name" value="PreATP-grasp domain"/>
    <property type="match status" value="1"/>
</dbReference>
<proteinExistence type="predicted"/>
<gene>
    <name evidence="20" type="ORF">SAMN05216290_3584</name>
</gene>
<comment type="pathway">
    <text evidence="2">Carbohydrate biosynthesis; gluconeogenesis.</text>
</comment>
<evidence type="ECO:0000313" key="21">
    <source>
        <dbReference type="Proteomes" id="UP000199437"/>
    </source>
</evidence>
<dbReference type="GO" id="GO:0005524">
    <property type="term" value="F:ATP binding"/>
    <property type="evidence" value="ECO:0007669"/>
    <property type="project" value="UniProtKB-UniRule"/>
</dbReference>
<evidence type="ECO:0000256" key="8">
    <source>
        <dbReference type="ARBA" id="ARBA00022840"/>
    </source>
</evidence>
<name>A0A1I0RHL4_9BACT</name>
<dbReference type="PROSITE" id="PS00188">
    <property type="entry name" value="BIOTIN"/>
    <property type="match status" value="1"/>
</dbReference>
<dbReference type="GO" id="GO:0006094">
    <property type="term" value="P:gluconeogenesis"/>
    <property type="evidence" value="ECO:0007669"/>
    <property type="project" value="UniProtKB-UniPathway"/>
</dbReference>
<feature type="domain" description="Biotin carboxylation" evidence="18">
    <location>
        <begin position="7"/>
        <end position="460"/>
    </location>
</feature>
<dbReference type="OrthoDB" id="9807469at2"/>
<feature type="domain" description="Lipoyl-binding" evidence="16">
    <location>
        <begin position="1071"/>
        <end position="1148"/>
    </location>
</feature>
<dbReference type="InterPro" id="IPR011053">
    <property type="entry name" value="Single_hybrid_motif"/>
</dbReference>
<evidence type="ECO:0000256" key="13">
    <source>
        <dbReference type="PIRSR" id="PIRSR001594-2"/>
    </source>
</evidence>
<dbReference type="InterPro" id="IPR005481">
    <property type="entry name" value="BC-like_N"/>
</dbReference>
<dbReference type="Pfam" id="PF02436">
    <property type="entry name" value="PYC_OADA"/>
    <property type="match status" value="1"/>
</dbReference>
<dbReference type="Gene3D" id="2.40.50.100">
    <property type="match status" value="1"/>
</dbReference>
<dbReference type="PROSITE" id="PS50975">
    <property type="entry name" value="ATP_GRASP"/>
    <property type="match status" value="1"/>
</dbReference>
<evidence type="ECO:0000259" key="16">
    <source>
        <dbReference type="PROSITE" id="PS50968"/>
    </source>
</evidence>
<dbReference type="CDD" id="cd07937">
    <property type="entry name" value="DRE_TIM_PC_TC_5S"/>
    <property type="match status" value="1"/>
</dbReference>
<keyword evidence="4" id="KW-0312">Gluconeogenesis</keyword>
<dbReference type="PANTHER" id="PTHR43778">
    <property type="entry name" value="PYRUVATE CARBOXYLASE"/>
    <property type="match status" value="1"/>
</dbReference>
<dbReference type="RefSeq" id="WP_090260418.1">
    <property type="nucleotide sequence ID" value="NZ_FOIR01000004.1"/>
</dbReference>
<organism evidence="20 21">
    <name type="scientific">Roseivirga pacifica</name>
    <dbReference type="NCBI Taxonomy" id="1267423"/>
    <lineage>
        <taxon>Bacteria</taxon>
        <taxon>Pseudomonadati</taxon>
        <taxon>Bacteroidota</taxon>
        <taxon>Cytophagia</taxon>
        <taxon>Cytophagales</taxon>
        <taxon>Roseivirgaceae</taxon>
        <taxon>Roseivirga</taxon>
    </lineage>
</organism>
<keyword evidence="7 11" id="KW-0547">Nucleotide-binding</keyword>
<dbReference type="SUPFAM" id="SSF51569">
    <property type="entry name" value="Aldolase"/>
    <property type="match status" value="1"/>
</dbReference>
<dbReference type="EMBL" id="FOIR01000004">
    <property type="protein sequence ID" value="SEW40381.1"/>
    <property type="molecule type" value="Genomic_DNA"/>
</dbReference>
<dbReference type="PROSITE" id="PS00867">
    <property type="entry name" value="CPSASE_2"/>
    <property type="match status" value="1"/>
</dbReference>
<dbReference type="Pfam" id="PF02785">
    <property type="entry name" value="Biotin_carb_C"/>
    <property type="match status" value="1"/>
</dbReference>
<feature type="active site" evidence="12">
    <location>
        <position position="299"/>
    </location>
</feature>
<dbReference type="FunFam" id="3.40.50.20:FF:000010">
    <property type="entry name" value="Propionyl-CoA carboxylase subunit alpha"/>
    <property type="match status" value="1"/>
</dbReference>
<dbReference type="PROSITE" id="PS50968">
    <property type="entry name" value="BIOTINYL_LIPOYL"/>
    <property type="match status" value="1"/>
</dbReference>
<dbReference type="InterPro" id="IPR005482">
    <property type="entry name" value="Biotin_COase_C"/>
</dbReference>
<dbReference type="InterPro" id="IPR013785">
    <property type="entry name" value="Aldolase_TIM"/>
</dbReference>
<dbReference type="FunFam" id="3.30.1490.20:FF:000018">
    <property type="entry name" value="Biotin carboxylase"/>
    <property type="match status" value="1"/>
</dbReference>
<comment type="cofactor">
    <cofactor evidence="1 11">
        <name>biotin</name>
        <dbReference type="ChEBI" id="CHEBI:57586"/>
    </cofactor>
</comment>
<keyword evidence="5 11" id="KW-0436">Ligase</keyword>
<keyword evidence="8 11" id="KW-0067">ATP-binding</keyword>
<dbReference type="InterPro" id="IPR000891">
    <property type="entry name" value="PYR_CT"/>
</dbReference>
<dbReference type="SUPFAM" id="SSF89000">
    <property type="entry name" value="post-HMGL domain-like"/>
    <property type="match status" value="1"/>
</dbReference>
<reference evidence="21" key="1">
    <citation type="submission" date="2016-10" db="EMBL/GenBank/DDBJ databases">
        <authorList>
            <person name="Varghese N."/>
            <person name="Submissions S."/>
        </authorList>
    </citation>
    <scope>NUCLEOTIDE SEQUENCE [LARGE SCALE GENOMIC DNA]</scope>
    <source>
        <strain evidence="21">CGMCC 1.12402</strain>
    </source>
</reference>
<keyword evidence="6 14" id="KW-0479">Metal-binding</keyword>
<dbReference type="SUPFAM" id="SSF56059">
    <property type="entry name" value="Glutathione synthetase ATP-binding domain-like"/>
    <property type="match status" value="1"/>
</dbReference>
<dbReference type="PANTHER" id="PTHR43778:SF2">
    <property type="entry name" value="PYRUVATE CARBOXYLASE, MITOCHONDRIAL"/>
    <property type="match status" value="1"/>
</dbReference>
<comment type="catalytic activity">
    <reaction evidence="11">
        <text>hydrogencarbonate + pyruvate + ATP = oxaloacetate + ADP + phosphate + H(+)</text>
        <dbReference type="Rhea" id="RHEA:20844"/>
        <dbReference type="ChEBI" id="CHEBI:15361"/>
        <dbReference type="ChEBI" id="CHEBI:15378"/>
        <dbReference type="ChEBI" id="CHEBI:16452"/>
        <dbReference type="ChEBI" id="CHEBI:17544"/>
        <dbReference type="ChEBI" id="CHEBI:30616"/>
        <dbReference type="ChEBI" id="CHEBI:43474"/>
        <dbReference type="ChEBI" id="CHEBI:456216"/>
        <dbReference type="EC" id="6.4.1.1"/>
    </reaction>
</comment>
<feature type="binding site" description="via carbamate group" evidence="14">
    <location>
        <position position="716"/>
    </location>
    <ligand>
        <name>Mn(2+)</name>
        <dbReference type="ChEBI" id="CHEBI:29035"/>
    </ligand>
</feature>
<dbReference type="CDD" id="cd06850">
    <property type="entry name" value="biotinyl_domain"/>
    <property type="match status" value="1"/>
</dbReference>